<dbReference type="Proteomes" id="UP000193200">
    <property type="component" value="Unassembled WGS sequence"/>
</dbReference>
<evidence type="ECO:0000313" key="2">
    <source>
        <dbReference type="EMBL" id="SLN26499.1"/>
    </source>
</evidence>
<evidence type="ECO:0000313" key="3">
    <source>
        <dbReference type="Proteomes" id="UP000193200"/>
    </source>
</evidence>
<evidence type="ECO:0000256" key="1">
    <source>
        <dbReference type="SAM" id="Phobius"/>
    </source>
</evidence>
<reference evidence="2 3" key="1">
    <citation type="submission" date="2017-03" db="EMBL/GenBank/DDBJ databases">
        <authorList>
            <person name="Afonso C.L."/>
            <person name="Miller P.J."/>
            <person name="Scott M.A."/>
            <person name="Spackman E."/>
            <person name="Goraichik I."/>
            <person name="Dimitrov K.M."/>
            <person name="Suarez D.L."/>
            <person name="Swayne D.E."/>
        </authorList>
    </citation>
    <scope>NUCLEOTIDE SEQUENCE [LARGE SCALE GENOMIC DNA]</scope>
    <source>
        <strain evidence="2 3">CECT 7691</strain>
    </source>
</reference>
<keyword evidence="1" id="KW-1133">Transmembrane helix</keyword>
<dbReference type="InParanoid" id="A0A1Y5RVW7"/>
<dbReference type="InterPro" id="IPR004513">
    <property type="entry name" value="FtsX"/>
</dbReference>
<dbReference type="GO" id="GO:0016020">
    <property type="term" value="C:membrane"/>
    <property type="evidence" value="ECO:0007669"/>
    <property type="project" value="InterPro"/>
</dbReference>
<feature type="transmembrane region" description="Helical" evidence="1">
    <location>
        <begin position="217"/>
        <end position="239"/>
    </location>
</feature>
<name>A0A1Y5RVW7_9PROT</name>
<feature type="transmembrane region" description="Helical" evidence="1">
    <location>
        <begin position="20"/>
        <end position="43"/>
    </location>
</feature>
<dbReference type="RefSeq" id="WP_085882116.1">
    <property type="nucleotide sequence ID" value="NZ_FWFR01000001.1"/>
</dbReference>
<dbReference type="GO" id="GO:0032153">
    <property type="term" value="C:cell division site"/>
    <property type="evidence" value="ECO:0007669"/>
    <property type="project" value="TreeGrafter"/>
</dbReference>
<keyword evidence="1" id="KW-0812">Transmembrane</keyword>
<keyword evidence="1" id="KW-0472">Membrane</keyword>
<dbReference type="GO" id="GO:0051301">
    <property type="term" value="P:cell division"/>
    <property type="evidence" value="ECO:0007669"/>
    <property type="project" value="UniProtKB-KW"/>
</dbReference>
<feature type="transmembrane region" description="Helical" evidence="1">
    <location>
        <begin position="164"/>
        <end position="184"/>
    </location>
</feature>
<dbReference type="AlphaFoldDB" id="A0A1Y5RVW7"/>
<dbReference type="PANTHER" id="PTHR47755">
    <property type="entry name" value="CELL DIVISION PROTEIN FTSX"/>
    <property type="match status" value="1"/>
</dbReference>
<accession>A0A1Y5RVW7</accession>
<organism evidence="2 3">
    <name type="scientific">Oceanibacterium hippocampi</name>
    <dbReference type="NCBI Taxonomy" id="745714"/>
    <lineage>
        <taxon>Bacteria</taxon>
        <taxon>Pseudomonadati</taxon>
        <taxon>Pseudomonadota</taxon>
        <taxon>Alphaproteobacteria</taxon>
        <taxon>Sneathiellales</taxon>
        <taxon>Sneathiellaceae</taxon>
        <taxon>Oceanibacterium</taxon>
    </lineage>
</organism>
<protein>
    <submittedName>
        <fullName evidence="2">Cell division ABC transporter subunit FtsX</fullName>
    </submittedName>
</protein>
<dbReference type="OrthoDB" id="9814843at2"/>
<gene>
    <name evidence="2" type="ORF">OCH7691_00820</name>
</gene>
<keyword evidence="2" id="KW-0131">Cell cycle</keyword>
<dbReference type="EMBL" id="FWFR01000001">
    <property type="protein sequence ID" value="SLN26499.1"/>
    <property type="molecule type" value="Genomic_DNA"/>
</dbReference>
<feature type="transmembrane region" description="Helical" evidence="1">
    <location>
        <begin position="259"/>
        <end position="283"/>
    </location>
</feature>
<proteinExistence type="predicted"/>
<sequence length="291" mass="30684">MARVHELRLERDGSARTLPYLIAVMLFLAALAIAGASSLHGAVGGWQATAESQLTVEIAHRADADMAALEAAAVERLRQIPGVATATALPEAELRRLVSPWFGDDEVTAKLPLPRLIDVRLDAAAGLDPETIAARLAETVPEAHVEDFRPWMAPLVRFARAMQLVALSVFLLIAGATATIVVFATRAGLASQSAVIEVLHLVGAHDAYVARQFERHFLRLTIAGAVPGLVLGVAAALALQGLAAQVDIPLVSGFHIGVAGWIAMALAGPALALLVVATTRYTVISALRRMM</sequence>
<keyword evidence="3" id="KW-1185">Reference proteome</keyword>
<keyword evidence="2" id="KW-0132">Cell division</keyword>
<dbReference type="PANTHER" id="PTHR47755:SF1">
    <property type="entry name" value="CELL DIVISION PROTEIN FTSX"/>
    <property type="match status" value="1"/>
</dbReference>